<evidence type="ECO:0000313" key="2">
    <source>
        <dbReference type="EMBL" id="KAH7272552.1"/>
    </source>
</evidence>
<sequence>MGFDTERCLGGIVPFVMNRLMIGIYVVAFCHPKLQDFISSANTTIGFTQNTTTTDCISKQSHHTSYSPEKRHPTSSPVPPPTSQGLTRGLGTPWTTRRNSRQIHLVLLGDLPQGWDRPRLTLRSVRRADKVLASSRWRTSRWKLLSWATAHPPSAN</sequence>
<dbReference type="Proteomes" id="UP000736672">
    <property type="component" value="Unassembled WGS sequence"/>
</dbReference>
<accession>A0A9P9L1L5</accession>
<dbReference type="EMBL" id="JAGTJS010000003">
    <property type="protein sequence ID" value="KAH7272552.1"/>
    <property type="molecule type" value="Genomic_DNA"/>
</dbReference>
<proteinExistence type="predicted"/>
<keyword evidence="3" id="KW-1185">Reference proteome</keyword>
<protein>
    <submittedName>
        <fullName evidence="2">Uncharacterized protein</fullName>
    </submittedName>
</protein>
<name>A0A9P9L1L5_FUSSL</name>
<dbReference type="AlphaFoldDB" id="A0A9P9L1L5"/>
<evidence type="ECO:0000256" key="1">
    <source>
        <dbReference type="SAM" id="MobiDB-lite"/>
    </source>
</evidence>
<feature type="compositionally biased region" description="Polar residues" evidence="1">
    <location>
        <begin position="57"/>
        <end position="67"/>
    </location>
</feature>
<feature type="region of interest" description="Disordered" evidence="1">
    <location>
        <begin position="57"/>
        <end position="95"/>
    </location>
</feature>
<reference evidence="2" key="1">
    <citation type="journal article" date="2021" name="Nat. Commun.">
        <title>Genetic determinants of endophytism in the Arabidopsis root mycobiome.</title>
        <authorList>
            <person name="Mesny F."/>
            <person name="Miyauchi S."/>
            <person name="Thiergart T."/>
            <person name="Pickel B."/>
            <person name="Atanasova L."/>
            <person name="Karlsson M."/>
            <person name="Huettel B."/>
            <person name="Barry K.W."/>
            <person name="Haridas S."/>
            <person name="Chen C."/>
            <person name="Bauer D."/>
            <person name="Andreopoulos W."/>
            <person name="Pangilinan J."/>
            <person name="LaButti K."/>
            <person name="Riley R."/>
            <person name="Lipzen A."/>
            <person name="Clum A."/>
            <person name="Drula E."/>
            <person name="Henrissat B."/>
            <person name="Kohler A."/>
            <person name="Grigoriev I.V."/>
            <person name="Martin F.M."/>
            <person name="Hacquard S."/>
        </authorList>
    </citation>
    <scope>NUCLEOTIDE SEQUENCE</scope>
    <source>
        <strain evidence="2">FSSC 5 MPI-SDFR-AT-0091</strain>
    </source>
</reference>
<evidence type="ECO:0000313" key="3">
    <source>
        <dbReference type="Proteomes" id="UP000736672"/>
    </source>
</evidence>
<comment type="caution">
    <text evidence="2">The sequence shown here is derived from an EMBL/GenBank/DDBJ whole genome shotgun (WGS) entry which is preliminary data.</text>
</comment>
<organism evidence="2 3">
    <name type="scientific">Fusarium solani</name>
    <name type="common">Filamentous fungus</name>
    <dbReference type="NCBI Taxonomy" id="169388"/>
    <lineage>
        <taxon>Eukaryota</taxon>
        <taxon>Fungi</taxon>
        <taxon>Dikarya</taxon>
        <taxon>Ascomycota</taxon>
        <taxon>Pezizomycotina</taxon>
        <taxon>Sordariomycetes</taxon>
        <taxon>Hypocreomycetidae</taxon>
        <taxon>Hypocreales</taxon>
        <taxon>Nectriaceae</taxon>
        <taxon>Fusarium</taxon>
        <taxon>Fusarium solani species complex</taxon>
    </lineage>
</organism>
<gene>
    <name evidence="2" type="ORF">B0J15DRAFT_482131</name>
</gene>